<sequence length="177" mass="19428">MKIKILVLASILCIGCSKVAPRKPINPKASTTVLKETIKESIKLNAIEEAKILDVIKKDSVNTFQVSSNGFWYAYINKIEENAPTPKEGDVAVIIYNVSDLQGNIIYSEEELGVKNYRVDKEDFISALQVGIKLMKVGETITFVIPSYSAYGISGDGNKIGINQSIKSTVTLININN</sequence>
<dbReference type="Gene3D" id="3.10.50.40">
    <property type="match status" value="1"/>
</dbReference>
<keyword evidence="3 4" id="KW-0413">Isomerase</keyword>
<reference evidence="6 7" key="1">
    <citation type="journal article" date="2014" name="Int. J. Syst. Evol. Microbiol.">
        <title>Complete genome sequence of Corynebacterium casei LMG S-19264T (=DSM 44701T), isolated from a smear-ripened cheese.</title>
        <authorList>
            <consortium name="US DOE Joint Genome Institute (JGI-PGF)"/>
            <person name="Walter F."/>
            <person name="Albersmeier A."/>
            <person name="Kalinowski J."/>
            <person name="Ruckert C."/>
        </authorList>
    </citation>
    <scope>NUCLEOTIDE SEQUENCE [LARGE SCALE GENOMIC DNA]</scope>
    <source>
        <strain evidence="6 7">CECT 8670</strain>
    </source>
</reference>
<dbReference type="NCBIfam" id="TIGR03516">
    <property type="entry name" value="ppisom_GldI"/>
    <property type="match status" value="1"/>
</dbReference>
<comment type="similarity">
    <text evidence="4">Belongs to the FKBP-type PPIase family.</text>
</comment>
<accession>A0AAJ1QVE3</accession>
<dbReference type="GO" id="GO:0003755">
    <property type="term" value="F:peptidyl-prolyl cis-trans isomerase activity"/>
    <property type="evidence" value="ECO:0007669"/>
    <property type="project" value="UniProtKB-UniRule"/>
</dbReference>
<dbReference type="EMBL" id="JAUFQH010000004">
    <property type="protein sequence ID" value="MDN3618765.1"/>
    <property type="molecule type" value="Genomic_DNA"/>
</dbReference>
<comment type="caution">
    <text evidence="6">The sequence shown here is derived from an EMBL/GenBank/DDBJ whole genome shotgun (WGS) entry which is preliminary data.</text>
</comment>
<evidence type="ECO:0000256" key="1">
    <source>
        <dbReference type="ARBA" id="ARBA00000971"/>
    </source>
</evidence>
<dbReference type="SUPFAM" id="SSF54534">
    <property type="entry name" value="FKBP-like"/>
    <property type="match status" value="1"/>
</dbReference>
<dbReference type="RefSeq" id="WP_261973483.1">
    <property type="nucleotide sequence ID" value="NZ_CP103460.1"/>
</dbReference>
<dbReference type="InterPro" id="IPR046357">
    <property type="entry name" value="PPIase_dom_sf"/>
</dbReference>
<dbReference type="EC" id="5.2.1.8" evidence="4"/>
<evidence type="ECO:0000256" key="3">
    <source>
        <dbReference type="PROSITE-ProRule" id="PRU00277"/>
    </source>
</evidence>
<dbReference type="Proteomes" id="UP001228636">
    <property type="component" value="Unassembled WGS sequence"/>
</dbReference>
<keyword evidence="2 3" id="KW-0697">Rotamase</keyword>
<dbReference type="PROSITE" id="PS50059">
    <property type="entry name" value="FKBP_PPIASE"/>
    <property type="match status" value="1"/>
</dbReference>
<evidence type="ECO:0000256" key="2">
    <source>
        <dbReference type="ARBA" id="ARBA00023110"/>
    </source>
</evidence>
<dbReference type="InterPro" id="IPR001179">
    <property type="entry name" value="PPIase_FKBP_dom"/>
</dbReference>
<evidence type="ECO:0000313" key="6">
    <source>
        <dbReference type="EMBL" id="MDN3618765.1"/>
    </source>
</evidence>
<evidence type="ECO:0000256" key="4">
    <source>
        <dbReference type="RuleBase" id="RU003915"/>
    </source>
</evidence>
<gene>
    <name evidence="6" type="primary">gldI</name>
    <name evidence="6" type="ORF">QWY81_04765</name>
</gene>
<dbReference type="AlphaFoldDB" id="A0AAJ1QVE3"/>
<organism evidence="6 7">
    <name type="scientific">Polaribacter sejongensis</name>
    <dbReference type="NCBI Taxonomy" id="985043"/>
    <lineage>
        <taxon>Bacteria</taxon>
        <taxon>Pseudomonadati</taxon>
        <taxon>Bacteroidota</taxon>
        <taxon>Flavobacteriia</taxon>
        <taxon>Flavobacteriales</taxon>
        <taxon>Flavobacteriaceae</taxon>
    </lineage>
</organism>
<evidence type="ECO:0000313" key="7">
    <source>
        <dbReference type="Proteomes" id="UP001228636"/>
    </source>
</evidence>
<protein>
    <recommendedName>
        <fullName evidence="4">Peptidyl-prolyl cis-trans isomerase</fullName>
        <ecNumber evidence="4">5.2.1.8</ecNumber>
    </recommendedName>
</protein>
<dbReference type="InterPro" id="IPR019869">
    <property type="entry name" value="Motility-assoc_PPIase_GldI"/>
</dbReference>
<comment type="catalytic activity">
    <reaction evidence="1 3 4">
        <text>[protein]-peptidylproline (omega=180) = [protein]-peptidylproline (omega=0)</text>
        <dbReference type="Rhea" id="RHEA:16237"/>
        <dbReference type="Rhea" id="RHEA-COMP:10747"/>
        <dbReference type="Rhea" id="RHEA-COMP:10748"/>
        <dbReference type="ChEBI" id="CHEBI:83833"/>
        <dbReference type="ChEBI" id="CHEBI:83834"/>
        <dbReference type="EC" id="5.2.1.8"/>
    </reaction>
</comment>
<name>A0AAJ1QVE3_9FLAO</name>
<proteinExistence type="inferred from homology"/>
<evidence type="ECO:0000259" key="5">
    <source>
        <dbReference type="PROSITE" id="PS50059"/>
    </source>
</evidence>
<dbReference type="Pfam" id="PF00254">
    <property type="entry name" value="FKBP_C"/>
    <property type="match status" value="1"/>
</dbReference>
<feature type="domain" description="PPIase FKBP-type" evidence="5">
    <location>
        <begin position="89"/>
        <end position="176"/>
    </location>
</feature>